<dbReference type="InterPro" id="IPR017850">
    <property type="entry name" value="Alkaline_phosphatase_core_sf"/>
</dbReference>
<evidence type="ECO:0000313" key="5">
    <source>
        <dbReference type="Proteomes" id="UP000868515"/>
    </source>
</evidence>
<dbReference type="GO" id="GO:0016776">
    <property type="term" value="F:phosphotransferase activity, phosphate group as acceptor"/>
    <property type="evidence" value="ECO:0007669"/>
    <property type="project" value="TreeGrafter"/>
</dbReference>
<evidence type="ECO:0000256" key="1">
    <source>
        <dbReference type="ARBA" id="ARBA00038481"/>
    </source>
</evidence>
<dbReference type="PANTHER" id="PTHR30443:SF4">
    <property type="entry name" value="PHOSPHOETHANOLAMINE TRANSFERASE OPGE-RELATED"/>
    <property type="match status" value="1"/>
</dbReference>
<dbReference type="PANTHER" id="PTHR30443">
    <property type="entry name" value="INNER MEMBRANE PROTEIN"/>
    <property type="match status" value="1"/>
</dbReference>
<feature type="transmembrane region" description="Helical" evidence="2">
    <location>
        <begin position="21"/>
        <end position="43"/>
    </location>
</feature>
<dbReference type="Gene3D" id="3.40.720.10">
    <property type="entry name" value="Alkaline Phosphatase, subunit A"/>
    <property type="match status" value="1"/>
</dbReference>
<evidence type="ECO:0000256" key="2">
    <source>
        <dbReference type="SAM" id="Phobius"/>
    </source>
</evidence>
<dbReference type="AlphaFoldDB" id="A0A974KBK2"/>
<keyword evidence="2" id="KW-0472">Membrane</keyword>
<dbReference type="EMBL" id="NBPI01000055">
    <property type="protein sequence ID" value="OSD58693.1"/>
    <property type="molecule type" value="Genomic_DNA"/>
</dbReference>
<dbReference type="GO" id="GO:0009244">
    <property type="term" value="P:lipopolysaccharide core region biosynthetic process"/>
    <property type="evidence" value="ECO:0007669"/>
    <property type="project" value="TreeGrafter"/>
</dbReference>
<keyword evidence="2" id="KW-1133">Transmembrane helix</keyword>
<comment type="similarity">
    <text evidence="1">Belongs to the phosphoethanolamine transferase family.</text>
</comment>
<feature type="transmembrane region" description="Helical" evidence="2">
    <location>
        <begin position="72"/>
        <end position="91"/>
    </location>
</feature>
<feature type="domain" description="Sulfatase N-terminal" evidence="3">
    <location>
        <begin position="179"/>
        <end position="262"/>
    </location>
</feature>
<dbReference type="GO" id="GO:0005886">
    <property type="term" value="C:plasma membrane"/>
    <property type="evidence" value="ECO:0007669"/>
    <property type="project" value="UniProtKB-SubCell"/>
</dbReference>
<sequence>MLVSVLIILSLSQLARKRWRYSIALPVLTLIVLDISLTCRAWLSFHPAFSYGFAQSVLDSRVDKSLSMPGLYFRYVILFIIVLAILLLSVIRTPRLTNRFRQTPVLLFFLLLTGFSIQAVIHQLRSNNLQSPLQRELAATPVSNSNVFLQVWQDCQIITSVTANLPQYAPTTRDTGIDTYVLIIGESERTANMPIYVYERETTPELEAQRNHLLLFRHAASGAPVTIMAVPLALTGDTSVQHNFQHYRDNIISVANQAGFDT</sequence>
<organism evidence="4 5">
    <name type="scientific">Salmonella enterica subsp. enterica serovar Rough O:d:1,7</name>
    <dbReference type="NCBI Taxonomy" id="1974323"/>
    <lineage>
        <taxon>Bacteria</taxon>
        <taxon>Pseudomonadati</taxon>
        <taxon>Pseudomonadota</taxon>
        <taxon>Gammaproteobacteria</taxon>
        <taxon>Enterobacterales</taxon>
        <taxon>Enterobacteriaceae</taxon>
        <taxon>Salmonella</taxon>
    </lineage>
</organism>
<comment type="caution">
    <text evidence="4">The sequence shown here is derived from an EMBL/GenBank/DDBJ whole genome shotgun (WGS) entry which is preliminary data.</text>
</comment>
<feature type="transmembrane region" description="Helical" evidence="2">
    <location>
        <begin position="103"/>
        <end position="121"/>
    </location>
</feature>
<protein>
    <recommendedName>
        <fullName evidence="3">Sulfatase N-terminal domain-containing protein</fullName>
    </recommendedName>
</protein>
<evidence type="ECO:0000259" key="3">
    <source>
        <dbReference type="Pfam" id="PF00884"/>
    </source>
</evidence>
<dbReference type="InterPro" id="IPR000917">
    <property type="entry name" value="Sulfatase_N"/>
</dbReference>
<name>A0A974KBK2_SALET</name>
<dbReference type="Pfam" id="PF00884">
    <property type="entry name" value="Sulfatase"/>
    <property type="match status" value="1"/>
</dbReference>
<reference evidence="4 5" key="1">
    <citation type="submission" date="2017-03" db="EMBL/GenBank/DDBJ databases">
        <title>Salmonella serotype comparative study.</title>
        <authorList>
            <person name="Liao J."/>
        </authorList>
    </citation>
    <scope>NUCLEOTIDE SEQUENCE [LARGE SCALE GENOMIC DNA]</scope>
    <source>
        <strain evidence="4 5">NY_FSL S10-1448</strain>
    </source>
</reference>
<accession>A0A974KBK2</accession>
<evidence type="ECO:0000313" key="4">
    <source>
        <dbReference type="EMBL" id="OSD58693.1"/>
    </source>
</evidence>
<keyword evidence="2" id="KW-0812">Transmembrane</keyword>
<dbReference type="InterPro" id="IPR040423">
    <property type="entry name" value="PEA_transferase"/>
</dbReference>
<gene>
    <name evidence="4" type="ORF">R537_29115</name>
</gene>
<dbReference type="Proteomes" id="UP000868515">
    <property type="component" value="Unassembled WGS sequence"/>
</dbReference>
<proteinExistence type="inferred from homology"/>